<dbReference type="InterPro" id="IPR007484">
    <property type="entry name" value="Peptidase_M28"/>
</dbReference>
<keyword evidence="1" id="KW-0812">Transmembrane</keyword>
<feature type="transmembrane region" description="Helical" evidence="1">
    <location>
        <begin position="431"/>
        <end position="451"/>
    </location>
</feature>
<name>A0A3A8J9E8_9BACT</name>
<accession>A0A3A8J9E8</accession>
<feature type="domain" description="Peptidase M28" evidence="2">
    <location>
        <begin position="107"/>
        <end position="295"/>
    </location>
</feature>
<reference evidence="4" key="1">
    <citation type="submission" date="2018-09" db="EMBL/GenBank/DDBJ databases">
        <authorList>
            <person name="Livingstone P.G."/>
            <person name="Whitworth D.E."/>
        </authorList>
    </citation>
    <scope>NUCLEOTIDE SEQUENCE [LARGE SCALE GENOMIC DNA]</scope>
    <source>
        <strain evidence="4">CA054A</strain>
    </source>
</reference>
<dbReference type="GO" id="GO:0008235">
    <property type="term" value="F:metalloexopeptidase activity"/>
    <property type="evidence" value="ECO:0007669"/>
    <property type="project" value="InterPro"/>
</dbReference>
<dbReference type="OrthoDB" id="9778250at2"/>
<feature type="transmembrane region" description="Helical" evidence="1">
    <location>
        <begin position="403"/>
        <end position="424"/>
    </location>
</feature>
<feature type="transmembrane region" description="Helical" evidence="1">
    <location>
        <begin position="361"/>
        <end position="383"/>
    </location>
</feature>
<organism evidence="3 4">
    <name type="scientific">Corallococcus terminator</name>
    <dbReference type="NCBI Taxonomy" id="2316733"/>
    <lineage>
        <taxon>Bacteria</taxon>
        <taxon>Pseudomonadati</taxon>
        <taxon>Myxococcota</taxon>
        <taxon>Myxococcia</taxon>
        <taxon>Myxococcales</taxon>
        <taxon>Cystobacterineae</taxon>
        <taxon>Myxococcaceae</taxon>
        <taxon>Corallococcus</taxon>
    </lineage>
</organism>
<feature type="transmembrane region" description="Helical" evidence="1">
    <location>
        <begin position="457"/>
        <end position="474"/>
    </location>
</feature>
<evidence type="ECO:0000256" key="1">
    <source>
        <dbReference type="SAM" id="Phobius"/>
    </source>
</evidence>
<dbReference type="SUPFAM" id="SSF53187">
    <property type="entry name" value="Zn-dependent exopeptidases"/>
    <property type="match status" value="1"/>
</dbReference>
<dbReference type="Pfam" id="PF04389">
    <property type="entry name" value="Peptidase_M28"/>
    <property type="match status" value="1"/>
</dbReference>
<feature type="transmembrane region" description="Helical" evidence="1">
    <location>
        <begin position="486"/>
        <end position="504"/>
    </location>
</feature>
<feature type="transmembrane region" description="Helical" evidence="1">
    <location>
        <begin position="543"/>
        <end position="561"/>
    </location>
</feature>
<comment type="caution">
    <text evidence="3">The sequence shown here is derived from an EMBL/GenBank/DDBJ whole genome shotgun (WGS) entry which is preliminary data.</text>
</comment>
<dbReference type="PANTHER" id="PTHR12147:SF26">
    <property type="entry name" value="PEPTIDASE M28 DOMAIN-CONTAINING PROTEIN"/>
    <property type="match status" value="1"/>
</dbReference>
<dbReference type="RefSeq" id="WP_120539638.1">
    <property type="nucleotide sequence ID" value="NZ_RAVZ01000025.1"/>
</dbReference>
<evidence type="ECO:0000313" key="3">
    <source>
        <dbReference type="EMBL" id="RKG92437.1"/>
    </source>
</evidence>
<dbReference type="Gene3D" id="3.40.630.10">
    <property type="entry name" value="Zn peptidases"/>
    <property type="match status" value="1"/>
</dbReference>
<dbReference type="PANTHER" id="PTHR12147">
    <property type="entry name" value="METALLOPEPTIDASE M28 FAMILY MEMBER"/>
    <property type="match status" value="1"/>
</dbReference>
<proteinExistence type="predicted"/>
<dbReference type="EMBL" id="RAVZ01000025">
    <property type="protein sequence ID" value="RKG92437.1"/>
    <property type="molecule type" value="Genomic_DNA"/>
</dbReference>
<dbReference type="InterPro" id="IPR045175">
    <property type="entry name" value="M28_fam"/>
</dbReference>
<feature type="transmembrane region" description="Helical" evidence="1">
    <location>
        <begin position="328"/>
        <end position="349"/>
    </location>
</feature>
<evidence type="ECO:0000259" key="2">
    <source>
        <dbReference type="Pfam" id="PF04389"/>
    </source>
</evidence>
<keyword evidence="3" id="KW-0378">Hydrolase</keyword>
<feature type="transmembrane region" description="Helical" evidence="1">
    <location>
        <begin position="510"/>
        <end position="531"/>
    </location>
</feature>
<sequence>MNTRLASLSAVVLVGLTLAFALRFASAPTALPASAPVEVFSAGRARAHLEHIAAVPHPVGSRAHREVREYLLRALREAGVTPEVQTTSAINPNLGTGRSLPGATVHNVLAHLKGVEGGKAVAIVAHYDSVPTSPGASDDGAGVAAMLETLRALRTGPPLRNDILFVFTDAEETGLVGARAFALQHPLAKQVAVVLNFEARGSRGPSLMFQTSPDNRWLIEHLARSGAPVQASSLFEETYRQLPNDTDLSIFLREGTPGLNFGFIDGLMRYHSSLDDLAHLDPDSLQNHGEVMLALARHLGQDPLEPTSTGSAIYFNVGPFLVHHAASWAVPLALLALLACGAAIAVGLRRGALRALGVLKGLGALLATTAGSAAVIHAAWWLVQLIDGGLRALPQRDAYQGPLFIAGLLALTLATVAGLQALFLRKVRRAELAAGALIAWTVLGLVTAFVASGVSYLFIWPVVFGALGLGWRWREPGETLTSRTRLMLAASAIPGLLLWVPLVPNFYVALTLWLVAVVTAVVAPWLALLLAQTVAEPVRLGRTVAPLSLALAGVLLGVGVVQERFDADTPRPSSVAYVADVTSGKAYWLSSDSEPDAWVSRVLGGEATTRRMGTYLPLLPRDVHVAPAPLRPLLAPEVRVEDDETRDGLRRLTLRVTSRRQAPQLQLQLGDGTPLRGLSIAGHRLEPEAVTRVRERETATVIQFWDPPPEGLVLEVSVPEGTRVRLRASDLRFDLSEAPGAPGDQRPANTIPVPFYFGVTDETLVGGVGEY</sequence>
<gene>
    <name evidence="3" type="ORF">D7V88_05995</name>
</gene>
<dbReference type="AlphaFoldDB" id="A0A3A8J9E8"/>
<keyword evidence="1" id="KW-1133">Transmembrane helix</keyword>
<keyword evidence="1" id="KW-0472">Membrane</keyword>
<evidence type="ECO:0000313" key="4">
    <source>
        <dbReference type="Proteomes" id="UP000268094"/>
    </source>
</evidence>
<keyword evidence="4" id="KW-1185">Reference proteome</keyword>
<dbReference type="Proteomes" id="UP000268094">
    <property type="component" value="Unassembled WGS sequence"/>
</dbReference>
<dbReference type="GO" id="GO:0006508">
    <property type="term" value="P:proteolysis"/>
    <property type="evidence" value="ECO:0007669"/>
    <property type="project" value="InterPro"/>
</dbReference>
<protein>
    <submittedName>
        <fullName evidence="3">M20/M25/M40 family metallo-hydrolase</fullName>
    </submittedName>
</protein>